<comment type="catalytic activity">
    <reaction evidence="1 11">
        <text>Cleaves type-1 transmembrane domains using a catalytic dyad composed of serine and histidine that are contributed by different transmembrane domains.</text>
        <dbReference type="EC" id="3.4.21.105"/>
    </reaction>
</comment>
<dbReference type="InterPro" id="IPR002610">
    <property type="entry name" value="Peptidase_S54_rhomboid-like"/>
</dbReference>
<dbReference type="EC" id="3.4.21.105" evidence="4"/>
<feature type="transmembrane region" description="Helical" evidence="11">
    <location>
        <begin position="378"/>
        <end position="395"/>
    </location>
</feature>
<evidence type="ECO:0000256" key="4">
    <source>
        <dbReference type="ARBA" id="ARBA00013039"/>
    </source>
</evidence>
<dbReference type="PANTHER" id="PTHR22936">
    <property type="entry name" value="RHOMBOID-RELATED"/>
    <property type="match status" value="1"/>
</dbReference>
<feature type="transmembrane region" description="Helical" evidence="11">
    <location>
        <begin position="339"/>
        <end position="357"/>
    </location>
</feature>
<keyword evidence="9 11" id="KW-1133">Transmembrane helix</keyword>
<dbReference type="AlphaFoldDB" id="A0A7S3L7Q1"/>
<protein>
    <recommendedName>
        <fullName evidence="4">rhomboid protease</fullName>
        <ecNumber evidence="4">3.4.21.105</ecNumber>
    </recommendedName>
</protein>
<feature type="region of interest" description="Disordered" evidence="12">
    <location>
        <begin position="90"/>
        <end position="128"/>
    </location>
</feature>
<feature type="compositionally biased region" description="Gly residues" evidence="12">
    <location>
        <begin position="203"/>
        <end position="215"/>
    </location>
</feature>
<feature type="transmembrane region" description="Helical" evidence="11">
    <location>
        <begin position="492"/>
        <end position="514"/>
    </location>
</feature>
<evidence type="ECO:0000256" key="12">
    <source>
        <dbReference type="SAM" id="MobiDB-lite"/>
    </source>
</evidence>
<sequence length="544" mass="59342">MKRERARPKLNSRRRGGYDDDGDVVVAGVSRTSRKRENKYATAGVDAAPQKYAPPTTVNNFETIQPGAGPSQPYRQYHASNVLKPAVLGGNQPQQVSSGGGGGGGVLGKAIHSPRSDCNVDGLSPRGERPPARVFFPANNPAPLQMNDSLTIDSELDDPSVQPSESPTSPAVYHLAHDDGLRKPSPRHRAKLEAWYRRNGKEPPGGAGSRGGARGGLMSISREDDRNYHADMSRSLSTDDGTNYTGFSHGISTIGTNDYPESLLSKEVLSEDEDFLHTKQEIALFSISLTSIQLLTICLQFAMCGIAPFDVNPFIGPFPDAFSEWGGKNAYLMLTNHEYWRIISPSALSVGILHLLANAFCQLEPIAIFEREWGSFRWLLIYLLSAVGCNTLSVYMDPDSIAVGSSGSLMGLFAAKLAQVLIHTLFEVNKKSQDEFIRLDQLSSVVCGLIIVSLFSFFTYIDWSGHLGGLMAGFFAGMVLFSNPIRSCCVRFLWTFLGLTGLTVTLTGSVFLALTETEPSEDLADACYYFRNLYPEDQECGCFA</sequence>
<feature type="region of interest" description="Disordered" evidence="12">
    <location>
        <begin position="197"/>
        <end position="224"/>
    </location>
</feature>
<dbReference type="PANTHER" id="PTHR22936:SF69">
    <property type="entry name" value="RHOMBOID-LIKE PROTEIN"/>
    <property type="match status" value="1"/>
</dbReference>
<comment type="similarity">
    <text evidence="3 11">Belongs to the peptidase S54 family.</text>
</comment>
<gene>
    <name evidence="14" type="ORF">ACOF00016_LOCUS11878</name>
</gene>
<feature type="compositionally biased region" description="Gly residues" evidence="12">
    <location>
        <begin position="98"/>
        <end position="107"/>
    </location>
</feature>
<evidence type="ECO:0000313" key="14">
    <source>
        <dbReference type="EMBL" id="CAE0414652.1"/>
    </source>
</evidence>
<dbReference type="GO" id="GO:0004252">
    <property type="term" value="F:serine-type endopeptidase activity"/>
    <property type="evidence" value="ECO:0007669"/>
    <property type="project" value="InterPro"/>
</dbReference>
<keyword evidence="6 11" id="KW-0812">Transmembrane</keyword>
<dbReference type="GO" id="GO:0016020">
    <property type="term" value="C:membrane"/>
    <property type="evidence" value="ECO:0007669"/>
    <property type="project" value="UniProtKB-SubCell"/>
</dbReference>
<evidence type="ECO:0000256" key="1">
    <source>
        <dbReference type="ARBA" id="ARBA00000156"/>
    </source>
</evidence>
<keyword evidence="7 11" id="KW-0378">Hydrolase</keyword>
<dbReference type="InterPro" id="IPR022764">
    <property type="entry name" value="Peptidase_S54_rhomboid_dom"/>
</dbReference>
<evidence type="ECO:0000259" key="13">
    <source>
        <dbReference type="Pfam" id="PF01694"/>
    </source>
</evidence>
<reference evidence="14" key="1">
    <citation type="submission" date="2021-01" db="EMBL/GenBank/DDBJ databases">
        <authorList>
            <person name="Corre E."/>
            <person name="Pelletier E."/>
            <person name="Niang G."/>
            <person name="Scheremetjew M."/>
            <person name="Finn R."/>
            <person name="Kale V."/>
            <person name="Holt S."/>
            <person name="Cochrane G."/>
            <person name="Meng A."/>
            <person name="Brown T."/>
            <person name="Cohen L."/>
        </authorList>
    </citation>
    <scope>NUCLEOTIDE SEQUENCE</scope>
    <source>
        <strain evidence="14">CCMP127</strain>
    </source>
</reference>
<feature type="transmembrane region" description="Helical" evidence="11">
    <location>
        <begin position="467"/>
        <end position="485"/>
    </location>
</feature>
<dbReference type="Pfam" id="PF01694">
    <property type="entry name" value="Rhomboid"/>
    <property type="match status" value="1"/>
</dbReference>
<feature type="domain" description="Peptidase S54 rhomboid" evidence="13">
    <location>
        <begin position="337"/>
        <end position="482"/>
    </location>
</feature>
<keyword evidence="5 11" id="KW-0645">Protease</keyword>
<evidence type="ECO:0000256" key="2">
    <source>
        <dbReference type="ARBA" id="ARBA00004141"/>
    </source>
</evidence>
<accession>A0A7S3L7Q1</accession>
<feature type="compositionally biased region" description="Basic residues" evidence="12">
    <location>
        <begin position="1"/>
        <end position="15"/>
    </location>
</feature>
<dbReference type="InterPro" id="IPR035952">
    <property type="entry name" value="Rhomboid-like_sf"/>
</dbReference>
<feature type="transmembrane region" description="Helical" evidence="11">
    <location>
        <begin position="282"/>
        <end position="309"/>
    </location>
</feature>
<dbReference type="EMBL" id="HBIM01015015">
    <property type="protein sequence ID" value="CAE0414652.1"/>
    <property type="molecule type" value="Transcribed_RNA"/>
</dbReference>
<evidence type="ECO:0000256" key="10">
    <source>
        <dbReference type="ARBA" id="ARBA00023136"/>
    </source>
</evidence>
<name>A0A7S3L7Q1_9STRA</name>
<evidence type="ECO:0000256" key="7">
    <source>
        <dbReference type="ARBA" id="ARBA00022801"/>
    </source>
</evidence>
<keyword evidence="8 11" id="KW-0720">Serine protease</keyword>
<feature type="transmembrane region" description="Helical" evidence="11">
    <location>
        <begin position="401"/>
        <end position="422"/>
    </location>
</feature>
<dbReference type="SUPFAM" id="SSF144091">
    <property type="entry name" value="Rhomboid-like"/>
    <property type="match status" value="1"/>
</dbReference>
<evidence type="ECO:0000256" key="9">
    <source>
        <dbReference type="ARBA" id="ARBA00022989"/>
    </source>
</evidence>
<dbReference type="Gene3D" id="1.20.1540.10">
    <property type="entry name" value="Rhomboid-like"/>
    <property type="match status" value="1"/>
</dbReference>
<dbReference type="GO" id="GO:0006508">
    <property type="term" value="P:proteolysis"/>
    <property type="evidence" value="ECO:0007669"/>
    <property type="project" value="UniProtKB-KW"/>
</dbReference>
<evidence type="ECO:0000256" key="6">
    <source>
        <dbReference type="ARBA" id="ARBA00022692"/>
    </source>
</evidence>
<keyword evidence="10 11" id="KW-0472">Membrane</keyword>
<comment type="subcellular location">
    <subcellularLocation>
        <location evidence="2 11">Membrane</location>
        <topology evidence="2 11">Multi-pass membrane protein</topology>
    </subcellularLocation>
</comment>
<proteinExistence type="inferred from homology"/>
<feature type="transmembrane region" description="Helical" evidence="11">
    <location>
        <begin position="442"/>
        <end position="461"/>
    </location>
</feature>
<evidence type="ECO:0000256" key="8">
    <source>
        <dbReference type="ARBA" id="ARBA00022825"/>
    </source>
</evidence>
<evidence type="ECO:0000256" key="11">
    <source>
        <dbReference type="RuleBase" id="RU362115"/>
    </source>
</evidence>
<organism evidence="14">
    <name type="scientific">Amphora coffeiformis</name>
    <dbReference type="NCBI Taxonomy" id="265554"/>
    <lineage>
        <taxon>Eukaryota</taxon>
        <taxon>Sar</taxon>
        <taxon>Stramenopiles</taxon>
        <taxon>Ochrophyta</taxon>
        <taxon>Bacillariophyta</taxon>
        <taxon>Bacillariophyceae</taxon>
        <taxon>Bacillariophycidae</taxon>
        <taxon>Thalassiophysales</taxon>
        <taxon>Catenulaceae</taxon>
        <taxon>Amphora</taxon>
    </lineage>
</organism>
<comment type="function">
    <text evidence="11">Serine protease involved in intramembrane proteolysis.</text>
</comment>
<evidence type="ECO:0000256" key="5">
    <source>
        <dbReference type="ARBA" id="ARBA00022670"/>
    </source>
</evidence>
<evidence type="ECO:0000256" key="3">
    <source>
        <dbReference type="ARBA" id="ARBA00009045"/>
    </source>
</evidence>
<feature type="region of interest" description="Disordered" evidence="12">
    <location>
        <begin position="1"/>
        <end position="54"/>
    </location>
</feature>